<feature type="non-terminal residue" evidence="1">
    <location>
        <position position="1"/>
    </location>
</feature>
<name>A0A0B7C1J7_9EUPU</name>
<proteinExistence type="predicted"/>
<sequence>TPVPTHYEIYNNGNNASIMMPVQSIQQAPIQQTIISSAATGGNVQYITTGGGASINNSYEHHVMAAAPLNYPVNIVNNSNEF</sequence>
<feature type="non-terminal residue" evidence="1">
    <location>
        <position position="82"/>
    </location>
</feature>
<accession>A0A0B7C1J7</accession>
<reference evidence="1" key="1">
    <citation type="submission" date="2014-12" db="EMBL/GenBank/DDBJ databases">
        <title>Insight into the proteome of Arion vulgaris.</title>
        <authorList>
            <person name="Aradska J."/>
            <person name="Bulat T."/>
            <person name="Smidak R."/>
            <person name="Sarate P."/>
            <person name="Gangsoo J."/>
            <person name="Sialana F."/>
            <person name="Bilban M."/>
            <person name="Lubec G."/>
        </authorList>
    </citation>
    <scope>NUCLEOTIDE SEQUENCE</scope>
    <source>
        <tissue evidence="1">Skin</tissue>
    </source>
</reference>
<protein>
    <submittedName>
        <fullName evidence="1">Uncharacterized protein</fullName>
    </submittedName>
</protein>
<dbReference type="EMBL" id="HACG01052217">
    <property type="protein sequence ID" value="CEK99088.1"/>
    <property type="molecule type" value="Transcribed_RNA"/>
</dbReference>
<dbReference type="AlphaFoldDB" id="A0A0B7C1J7"/>
<evidence type="ECO:0000313" key="1">
    <source>
        <dbReference type="EMBL" id="CEK99088.1"/>
    </source>
</evidence>
<organism evidence="1">
    <name type="scientific">Arion vulgaris</name>
    <dbReference type="NCBI Taxonomy" id="1028688"/>
    <lineage>
        <taxon>Eukaryota</taxon>
        <taxon>Metazoa</taxon>
        <taxon>Spiralia</taxon>
        <taxon>Lophotrochozoa</taxon>
        <taxon>Mollusca</taxon>
        <taxon>Gastropoda</taxon>
        <taxon>Heterobranchia</taxon>
        <taxon>Euthyneura</taxon>
        <taxon>Panpulmonata</taxon>
        <taxon>Eupulmonata</taxon>
        <taxon>Stylommatophora</taxon>
        <taxon>Helicina</taxon>
        <taxon>Arionoidea</taxon>
        <taxon>Arionidae</taxon>
        <taxon>Arion</taxon>
    </lineage>
</organism>
<gene>
    <name evidence="1" type="primary">ORF220360</name>
</gene>